<proteinExistence type="predicted"/>
<keyword evidence="2" id="KW-1185">Reference proteome</keyword>
<dbReference type="Proteomes" id="UP000006044">
    <property type="component" value="Unassembled WGS sequence"/>
</dbReference>
<sequence>MSHYWEDILNLLPVFCTAKYRGGVRRTEGLKNSIATLL</sequence>
<dbReference type="HOGENOM" id="CLU_3324979_0_0_10"/>
<organism evidence="1 2">
    <name type="scientific">Barnesiella intestinihominis YIT 11860</name>
    <dbReference type="NCBI Taxonomy" id="742726"/>
    <lineage>
        <taxon>Bacteria</taxon>
        <taxon>Pseudomonadati</taxon>
        <taxon>Bacteroidota</taxon>
        <taxon>Bacteroidia</taxon>
        <taxon>Bacteroidales</taxon>
        <taxon>Barnesiellaceae</taxon>
        <taxon>Barnesiella</taxon>
    </lineage>
</organism>
<protein>
    <submittedName>
        <fullName evidence="1">Uncharacterized protein</fullName>
    </submittedName>
</protein>
<dbReference type="EMBL" id="ADLE01000008">
    <property type="protein sequence ID" value="EJZ64561.1"/>
    <property type="molecule type" value="Genomic_DNA"/>
</dbReference>
<accession>K0X230</accession>
<gene>
    <name evidence="1" type="ORF">HMPREF9448_01040</name>
</gene>
<reference evidence="1 2" key="1">
    <citation type="submission" date="2012-08" db="EMBL/GenBank/DDBJ databases">
        <title>The Genome Sequence of Barnesiella intestinihominis YIT 11860.</title>
        <authorList>
            <consortium name="The Broad Institute Genome Sequencing Platform"/>
            <person name="Earl A."/>
            <person name="Ward D."/>
            <person name="Feldgarden M."/>
            <person name="Gevers D."/>
            <person name="Morotomi M."/>
            <person name="Walker B."/>
            <person name="Young S.K."/>
            <person name="Zeng Q."/>
            <person name="Gargeya S."/>
            <person name="Fitzgerald M."/>
            <person name="Haas B."/>
            <person name="Abouelleil A."/>
            <person name="Alvarado L."/>
            <person name="Arachchi H.M."/>
            <person name="Berlin A.M."/>
            <person name="Chapman S.B."/>
            <person name="Goldberg J."/>
            <person name="Griggs A."/>
            <person name="Gujja S."/>
            <person name="Hansen M."/>
            <person name="Howarth C."/>
            <person name="Imamovic A."/>
            <person name="Larimer J."/>
            <person name="McCowen C."/>
            <person name="Montmayeur A."/>
            <person name="Murphy C."/>
            <person name="Neiman D."/>
            <person name="Pearson M."/>
            <person name="Priest M."/>
            <person name="Roberts A."/>
            <person name="Saif S."/>
            <person name="Shea T."/>
            <person name="Sisk P."/>
            <person name="Sykes S."/>
            <person name="Wortman J."/>
            <person name="Nusbaum C."/>
            <person name="Birren B."/>
        </authorList>
    </citation>
    <scope>NUCLEOTIDE SEQUENCE [LARGE SCALE GENOMIC DNA]</scope>
    <source>
        <strain evidence="1 2">YIT 11860</strain>
    </source>
</reference>
<name>K0X230_9BACT</name>
<dbReference type="AlphaFoldDB" id="K0X230"/>
<evidence type="ECO:0000313" key="2">
    <source>
        <dbReference type="Proteomes" id="UP000006044"/>
    </source>
</evidence>
<comment type="caution">
    <text evidence="1">The sequence shown here is derived from an EMBL/GenBank/DDBJ whole genome shotgun (WGS) entry which is preliminary data.</text>
</comment>
<evidence type="ECO:0000313" key="1">
    <source>
        <dbReference type="EMBL" id="EJZ64561.1"/>
    </source>
</evidence>